<evidence type="ECO:0000259" key="2">
    <source>
        <dbReference type="Pfam" id="PF11726"/>
    </source>
</evidence>
<reference evidence="3 4" key="1">
    <citation type="journal article" date="2019" name="Int. J. Syst. Evol. Microbiol.">
        <title>The Global Catalogue of Microorganisms (GCM) 10K type strain sequencing project: providing services to taxonomists for standard genome sequencing and annotation.</title>
        <authorList>
            <consortium name="The Broad Institute Genomics Platform"/>
            <consortium name="The Broad Institute Genome Sequencing Center for Infectious Disease"/>
            <person name="Wu L."/>
            <person name="Ma J."/>
        </authorList>
    </citation>
    <scope>NUCLEOTIDE SEQUENCE [LARGE SCALE GENOMIC DNA]</scope>
    <source>
        <strain evidence="3 4">JCM 16240</strain>
    </source>
</reference>
<dbReference type="RefSeq" id="WP_343819840.1">
    <property type="nucleotide sequence ID" value="NZ_BAAAFN010000006.1"/>
</dbReference>
<evidence type="ECO:0000256" key="1">
    <source>
        <dbReference type="SAM" id="MobiDB-lite"/>
    </source>
</evidence>
<feature type="domain" description="YagK/YfjJ C-terminal" evidence="2">
    <location>
        <begin position="181"/>
        <end position="350"/>
    </location>
</feature>
<dbReference type="Pfam" id="PF11726">
    <property type="entry name" value="YagK_YfjJ_C"/>
    <property type="match status" value="1"/>
</dbReference>
<comment type="caution">
    <text evidence="3">The sequence shown here is derived from an EMBL/GenBank/DDBJ whole genome shotgun (WGS) entry which is preliminary data.</text>
</comment>
<dbReference type="InterPro" id="IPR057271">
    <property type="entry name" value="YagK_YfjJ_C"/>
</dbReference>
<evidence type="ECO:0000313" key="3">
    <source>
        <dbReference type="EMBL" id="GAA0218662.1"/>
    </source>
</evidence>
<accession>A0ABN0TD33</accession>
<sequence length="377" mass="42793">MNMIDAMQGKTIYHDFSGTSVQSVIFNDYHDAQWIVKAIDILKCITRSEGDLFATVENKIDALGAKSFTVKPRNHLANSLVVLLHDQFAHTLTNLFPNYQVNPYLQAFVQNRQYFPLSMDVRTPRLPMTVAYDLSKCLNCLVTALRQDAQRPDFKETVRNFERSANKNHRSLIGYINGLFTAYSKLLVIRLDLEYMADDATGWSLGLKIPHDQVAADRDIFFRSLPGHLKQKLDKDVLVGFCWKLEYGPRTGWHYHTLVFLDGQKSCEDVTLGQLIGERWMAVTNNQGRYYNCNSRKIVYSRLDSLGIGLIDYRDRKTRKNLENTVAEYLTKVDACVKLKLPDGARSFGRGVTPKPGPKRGRPRSVSGPSGQLSSGM</sequence>
<name>A0ABN0TD33_9BURK</name>
<dbReference type="Proteomes" id="UP001501176">
    <property type="component" value="Unassembled WGS sequence"/>
</dbReference>
<dbReference type="EMBL" id="BAAAFN010000006">
    <property type="protein sequence ID" value="GAA0218662.1"/>
    <property type="molecule type" value="Genomic_DNA"/>
</dbReference>
<feature type="region of interest" description="Disordered" evidence="1">
    <location>
        <begin position="344"/>
        <end position="377"/>
    </location>
</feature>
<gene>
    <name evidence="3" type="ORF">GCM10009125_04570</name>
</gene>
<evidence type="ECO:0000313" key="4">
    <source>
        <dbReference type="Proteomes" id="UP001501176"/>
    </source>
</evidence>
<keyword evidence="4" id="KW-1185">Reference proteome</keyword>
<protein>
    <recommendedName>
        <fullName evidence="2">YagK/YfjJ C-terminal domain-containing protein</fullName>
    </recommendedName>
</protein>
<organism evidence="3 4">
    <name type="scientific">Castellaniella daejeonensis</name>
    <dbReference type="NCBI Taxonomy" id="659013"/>
    <lineage>
        <taxon>Bacteria</taxon>
        <taxon>Pseudomonadati</taxon>
        <taxon>Pseudomonadota</taxon>
        <taxon>Betaproteobacteria</taxon>
        <taxon>Burkholderiales</taxon>
        <taxon>Alcaligenaceae</taxon>
        <taxon>Castellaniella</taxon>
    </lineage>
</organism>
<proteinExistence type="predicted"/>